<keyword evidence="7" id="KW-0406">Ion transport</keyword>
<evidence type="ECO:0000256" key="2">
    <source>
        <dbReference type="ARBA" id="ARBA00022448"/>
    </source>
</evidence>
<accession>A0ABW5FME8</accession>
<feature type="transmembrane region" description="Helical" evidence="9">
    <location>
        <begin position="165"/>
        <end position="186"/>
    </location>
</feature>
<dbReference type="Proteomes" id="UP001597417">
    <property type="component" value="Unassembled WGS sequence"/>
</dbReference>
<evidence type="ECO:0000313" key="12">
    <source>
        <dbReference type="Proteomes" id="UP001597417"/>
    </source>
</evidence>
<dbReference type="Pfam" id="PF00999">
    <property type="entry name" value="Na_H_Exchanger"/>
    <property type="match status" value="1"/>
</dbReference>
<protein>
    <submittedName>
        <fullName evidence="11">Cation:proton antiporter</fullName>
    </submittedName>
</protein>
<organism evidence="11 12">
    <name type="scientific">Amycolatopsis pigmentata</name>
    <dbReference type="NCBI Taxonomy" id="450801"/>
    <lineage>
        <taxon>Bacteria</taxon>
        <taxon>Bacillati</taxon>
        <taxon>Actinomycetota</taxon>
        <taxon>Actinomycetes</taxon>
        <taxon>Pseudonocardiales</taxon>
        <taxon>Pseudonocardiaceae</taxon>
        <taxon>Amycolatopsis</taxon>
    </lineage>
</organism>
<evidence type="ECO:0000256" key="3">
    <source>
        <dbReference type="ARBA" id="ARBA00022449"/>
    </source>
</evidence>
<keyword evidence="6 9" id="KW-1133">Transmembrane helix</keyword>
<comment type="subcellular location">
    <subcellularLocation>
        <location evidence="1">Cell membrane</location>
        <topology evidence="1">Multi-pass membrane protein</topology>
    </subcellularLocation>
</comment>
<keyword evidence="2" id="KW-0813">Transport</keyword>
<dbReference type="EMBL" id="JBHUKR010000004">
    <property type="protein sequence ID" value="MFD2415790.1"/>
    <property type="molecule type" value="Genomic_DNA"/>
</dbReference>
<evidence type="ECO:0000313" key="11">
    <source>
        <dbReference type="EMBL" id="MFD2415790.1"/>
    </source>
</evidence>
<keyword evidence="3" id="KW-0050">Antiport</keyword>
<dbReference type="InterPro" id="IPR006153">
    <property type="entry name" value="Cation/H_exchanger_TM"/>
</dbReference>
<reference evidence="12" key="1">
    <citation type="journal article" date="2019" name="Int. J. Syst. Evol. Microbiol.">
        <title>The Global Catalogue of Microorganisms (GCM) 10K type strain sequencing project: providing services to taxonomists for standard genome sequencing and annotation.</title>
        <authorList>
            <consortium name="The Broad Institute Genomics Platform"/>
            <consortium name="The Broad Institute Genome Sequencing Center for Infectious Disease"/>
            <person name="Wu L."/>
            <person name="Ma J."/>
        </authorList>
    </citation>
    <scope>NUCLEOTIDE SEQUENCE [LARGE SCALE GENOMIC DNA]</scope>
    <source>
        <strain evidence="12">CGMCC 4.7645</strain>
    </source>
</reference>
<dbReference type="PANTHER" id="PTHR32507">
    <property type="entry name" value="NA(+)/H(+) ANTIPORTER 1"/>
    <property type="match status" value="1"/>
</dbReference>
<dbReference type="InterPro" id="IPR038770">
    <property type="entry name" value="Na+/solute_symporter_sf"/>
</dbReference>
<evidence type="ECO:0000256" key="9">
    <source>
        <dbReference type="SAM" id="Phobius"/>
    </source>
</evidence>
<keyword evidence="4" id="KW-1003">Cell membrane</keyword>
<dbReference type="PANTHER" id="PTHR32507:SF8">
    <property type="entry name" value="CNH1P"/>
    <property type="match status" value="1"/>
</dbReference>
<keyword evidence="8 9" id="KW-0472">Membrane</keyword>
<sequence length="423" mass="44433">MIVALITIAVILILYGVVSRPLGARGITSAMVFTAAGVAVGTSALNLVNIHLESIAAQRFCELALVFLLFADATRIDLAGLRRHLAWPRRLLLIGLPLTLFAAFGTGLLVLPGIALTGAFVLSTMVCPTDAALGQRVVSDQAVPARVRQALDVESGLNDGLCVPFFLVAVDLSLARLSTGVTAAVIRNMAEQIGWGLVAGVGTGALAGLLLRAADDRGWIEGQWRQILPLSAALLSYLVALRLGGSGFIAAFTGGMTFGYFSRRHDLRVTTLSEDVGGVLAGATWVGFGALAVGVLLPHVTWQTVVFAVLSLTLVRMVPVAIALLGTGTRLETVAFMGWFGPRGLASIVFALIALDEGVPDRQTLLATVMMTILLSVFLHGLSSAPLVAAYSHWYAGHVAKQPSAAEAKSTAMSRLRRHPAPE</sequence>
<feature type="transmembrane region" description="Helical" evidence="9">
    <location>
        <begin position="279"/>
        <end position="299"/>
    </location>
</feature>
<evidence type="ECO:0000256" key="6">
    <source>
        <dbReference type="ARBA" id="ARBA00022989"/>
    </source>
</evidence>
<evidence type="ECO:0000256" key="8">
    <source>
        <dbReference type="ARBA" id="ARBA00023136"/>
    </source>
</evidence>
<evidence type="ECO:0000256" key="5">
    <source>
        <dbReference type="ARBA" id="ARBA00022692"/>
    </source>
</evidence>
<dbReference type="RefSeq" id="WP_378261909.1">
    <property type="nucleotide sequence ID" value="NZ_JBHUKR010000004.1"/>
</dbReference>
<comment type="caution">
    <text evidence="11">The sequence shown here is derived from an EMBL/GenBank/DDBJ whole genome shotgun (WGS) entry which is preliminary data.</text>
</comment>
<feature type="transmembrane region" description="Helical" evidence="9">
    <location>
        <begin position="29"/>
        <end position="50"/>
    </location>
</feature>
<keyword evidence="12" id="KW-1185">Reference proteome</keyword>
<feature type="transmembrane region" description="Helical" evidence="9">
    <location>
        <begin position="334"/>
        <end position="355"/>
    </location>
</feature>
<proteinExistence type="predicted"/>
<feature type="transmembrane region" description="Helical" evidence="9">
    <location>
        <begin position="91"/>
        <end position="115"/>
    </location>
</feature>
<feature type="transmembrane region" description="Helical" evidence="9">
    <location>
        <begin position="193"/>
        <end position="214"/>
    </location>
</feature>
<evidence type="ECO:0000256" key="7">
    <source>
        <dbReference type="ARBA" id="ARBA00023065"/>
    </source>
</evidence>
<feature type="transmembrane region" description="Helical" evidence="9">
    <location>
        <begin position="234"/>
        <end position="258"/>
    </location>
</feature>
<gene>
    <name evidence="11" type="ORF">ACFSXZ_05560</name>
</gene>
<name>A0ABW5FME8_9PSEU</name>
<feature type="transmembrane region" description="Helical" evidence="9">
    <location>
        <begin position="367"/>
        <end position="391"/>
    </location>
</feature>
<dbReference type="Gene3D" id="1.20.1530.20">
    <property type="match status" value="1"/>
</dbReference>
<feature type="transmembrane region" description="Helical" evidence="9">
    <location>
        <begin position="305"/>
        <end position="327"/>
    </location>
</feature>
<feature type="domain" description="Cation/H+ exchanger transmembrane" evidence="10">
    <location>
        <begin position="10"/>
        <end position="389"/>
    </location>
</feature>
<evidence type="ECO:0000256" key="4">
    <source>
        <dbReference type="ARBA" id="ARBA00022475"/>
    </source>
</evidence>
<keyword evidence="5 9" id="KW-0812">Transmembrane</keyword>
<evidence type="ECO:0000256" key="1">
    <source>
        <dbReference type="ARBA" id="ARBA00004651"/>
    </source>
</evidence>
<evidence type="ECO:0000259" key="10">
    <source>
        <dbReference type="Pfam" id="PF00999"/>
    </source>
</evidence>